<evidence type="ECO:0000313" key="12">
    <source>
        <dbReference type="Proteomes" id="UP000006762"/>
    </source>
</evidence>
<sequence length="200" mass="21413">MSRLPAETPFVLKRIETLSRLFALAAGASVALLAVLICLDIGARSLLNVSLQGTDELGGYVLAFAGSCGLAYTLLHKGHPRIDIALSRLPRVLQNPAHVLAQGTLAAMASFMAYHAVGELAQTIRFGAVTNTPLQTPLWVPQGLWALGCGVFALTTIATTLHAIWLMVRAPERVALFYGPMTVSEEVEDFMETPQGEARS</sequence>
<feature type="transmembrane region" description="Helical" evidence="9">
    <location>
        <begin position="144"/>
        <end position="168"/>
    </location>
</feature>
<organism evidence="11 12">
    <name type="scientific">Celeribacter baekdonensis B30</name>
    <dbReference type="NCBI Taxonomy" id="1208323"/>
    <lineage>
        <taxon>Bacteria</taxon>
        <taxon>Pseudomonadati</taxon>
        <taxon>Pseudomonadota</taxon>
        <taxon>Alphaproteobacteria</taxon>
        <taxon>Rhodobacterales</taxon>
        <taxon>Roseobacteraceae</taxon>
        <taxon>Celeribacter</taxon>
    </lineage>
</organism>
<comment type="similarity">
    <text evidence="8 9">Belongs to the TRAP transporter small permease family.</text>
</comment>
<dbReference type="GO" id="GO:0022857">
    <property type="term" value="F:transmembrane transporter activity"/>
    <property type="evidence" value="ECO:0007669"/>
    <property type="project" value="UniProtKB-UniRule"/>
</dbReference>
<gene>
    <name evidence="11" type="ORF">B30_17405</name>
</gene>
<evidence type="ECO:0000256" key="4">
    <source>
        <dbReference type="ARBA" id="ARBA00022519"/>
    </source>
</evidence>
<dbReference type="PANTHER" id="PTHR35011">
    <property type="entry name" value="2,3-DIKETO-L-GULONATE TRAP TRANSPORTER SMALL PERMEASE PROTEIN YIAM"/>
    <property type="match status" value="1"/>
</dbReference>
<keyword evidence="5 9" id="KW-0812">Transmembrane</keyword>
<dbReference type="STRING" id="1208323.B30_17405"/>
<accession>K2J145</accession>
<dbReference type="PATRIC" id="fig|1208323.3.peg.3603"/>
<evidence type="ECO:0000256" key="7">
    <source>
        <dbReference type="ARBA" id="ARBA00023136"/>
    </source>
</evidence>
<dbReference type="EMBL" id="AMRK01000012">
    <property type="protein sequence ID" value="EKE68818.1"/>
    <property type="molecule type" value="Genomic_DNA"/>
</dbReference>
<feature type="transmembrane region" description="Helical" evidence="9">
    <location>
        <begin position="96"/>
        <end position="117"/>
    </location>
</feature>
<evidence type="ECO:0000256" key="3">
    <source>
        <dbReference type="ARBA" id="ARBA00022475"/>
    </source>
</evidence>
<feature type="transmembrane region" description="Helical" evidence="9">
    <location>
        <begin position="21"/>
        <end position="42"/>
    </location>
</feature>
<dbReference type="GO" id="GO:0005886">
    <property type="term" value="C:plasma membrane"/>
    <property type="evidence" value="ECO:0007669"/>
    <property type="project" value="UniProtKB-SubCell"/>
</dbReference>
<evidence type="ECO:0000256" key="8">
    <source>
        <dbReference type="ARBA" id="ARBA00038436"/>
    </source>
</evidence>
<dbReference type="AlphaFoldDB" id="K2J145"/>
<dbReference type="Proteomes" id="UP000006762">
    <property type="component" value="Unassembled WGS sequence"/>
</dbReference>
<keyword evidence="2 9" id="KW-0813">Transport</keyword>
<dbReference type="OrthoDB" id="6160477at2"/>
<evidence type="ECO:0000313" key="11">
    <source>
        <dbReference type="EMBL" id="EKE68818.1"/>
    </source>
</evidence>
<keyword evidence="7 9" id="KW-0472">Membrane</keyword>
<keyword evidence="4 9" id="KW-0997">Cell inner membrane</keyword>
<protein>
    <recommendedName>
        <fullName evidence="9">TRAP transporter small permease protein</fullName>
    </recommendedName>
</protein>
<comment type="subunit">
    <text evidence="9">The complex comprises the extracytoplasmic solute receptor protein and the two transmembrane proteins.</text>
</comment>
<evidence type="ECO:0000256" key="2">
    <source>
        <dbReference type="ARBA" id="ARBA00022448"/>
    </source>
</evidence>
<feature type="domain" description="Tripartite ATP-independent periplasmic transporters DctQ component" evidence="10">
    <location>
        <begin position="33"/>
        <end position="162"/>
    </location>
</feature>
<dbReference type="Pfam" id="PF04290">
    <property type="entry name" value="DctQ"/>
    <property type="match status" value="1"/>
</dbReference>
<dbReference type="eggNOG" id="COG4665">
    <property type="taxonomic scope" value="Bacteria"/>
</dbReference>
<reference evidence="11 12" key="1">
    <citation type="submission" date="2012-09" db="EMBL/GenBank/DDBJ databases">
        <title>Celeribacter baekdonensis B30 Genome Sequencing.</title>
        <authorList>
            <person name="Wang W."/>
        </authorList>
    </citation>
    <scope>NUCLEOTIDE SEQUENCE [LARGE SCALE GENOMIC DNA]</scope>
    <source>
        <strain evidence="11 12">B30</strain>
    </source>
</reference>
<dbReference type="PANTHER" id="PTHR35011:SF10">
    <property type="entry name" value="TRAP TRANSPORTER SMALL PERMEASE PROTEIN"/>
    <property type="match status" value="1"/>
</dbReference>
<name>K2J145_9RHOB</name>
<evidence type="ECO:0000256" key="9">
    <source>
        <dbReference type="RuleBase" id="RU369079"/>
    </source>
</evidence>
<keyword evidence="6 9" id="KW-1133">Transmembrane helix</keyword>
<dbReference type="GO" id="GO:0015740">
    <property type="term" value="P:C4-dicarboxylate transport"/>
    <property type="evidence" value="ECO:0007669"/>
    <property type="project" value="TreeGrafter"/>
</dbReference>
<evidence type="ECO:0000256" key="1">
    <source>
        <dbReference type="ARBA" id="ARBA00004429"/>
    </source>
</evidence>
<feature type="transmembrane region" description="Helical" evidence="9">
    <location>
        <begin position="57"/>
        <end position="75"/>
    </location>
</feature>
<evidence type="ECO:0000259" key="10">
    <source>
        <dbReference type="Pfam" id="PF04290"/>
    </source>
</evidence>
<evidence type="ECO:0000256" key="5">
    <source>
        <dbReference type="ARBA" id="ARBA00022692"/>
    </source>
</evidence>
<keyword evidence="12" id="KW-1185">Reference proteome</keyword>
<proteinExistence type="inferred from homology"/>
<keyword evidence="3" id="KW-1003">Cell membrane</keyword>
<comment type="function">
    <text evidence="9">Part of the tripartite ATP-independent periplasmic (TRAP) transport system.</text>
</comment>
<comment type="caution">
    <text evidence="11">The sequence shown here is derived from an EMBL/GenBank/DDBJ whole genome shotgun (WGS) entry which is preliminary data.</text>
</comment>
<dbReference type="InterPro" id="IPR007387">
    <property type="entry name" value="TRAP_DctQ"/>
</dbReference>
<dbReference type="InterPro" id="IPR055348">
    <property type="entry name" value="DctQ"/>
</dbReference>
<dbReference type="RefSeq" id="WP_009573480.1">
    <property type="nucleotide sequence ID" value="NZ_AMRK01000012.1"/>
</dbReference>
<comment type="subcellular location">
    <subcellularLocation>
        <location evidence="1 9">Cell inner membrane</location>
        <topology evidence="1 9">Multi-pass membrane protein</topology>
    </subcellularLocation>
</comment>
<evidence type="ECO:0000256" key="6">
    <source>
        <dbReference type="ARBA" id="ARBA00022989"/>
    </source>
</evidence>